<dbReference type="PANTHER" id="PTHR11496">
    <property type="entry name" value="ALCOHOL DEHYDROGENASE"/>
    <property type="match status" value="1"/>
</dbReference>
<organism evidence="6 7">
    <name type="scientific">Ilyobacter polytropus (strain ATCC 51220 / DSM 2926 / LMG 16218 / CuHBu1)</name>
    <dbReference type="NCBI Taxonomy" id="572544"/>
    <lineage>
        <taxon>Bacteria</taxon>
        <taxon>Fusobacteriati</taxon>
        <taxon>Fusobacteriota</taxon>
        <taxon>Fusobacteriia</taxon>
        <taxon>Fusobacteriales</taxon>
        <taxon>Fusobacteriaceae</taxon>
        <taxon>Ilyobacter</taxon>
    </lineage>
</organism>
<keyword evidence="7" id="KW-1185">Reference proteome</keyword>
<dbReference type="Pfam" id="PF25137">
    <property type="entry name" value="ADH_Fe_C"/>
    <property type="match status" value="1"/>
</dbReference>
<dbReference type="HOGENOM" id="CLU_007207_0_0_0"/>
<dbReference type="RefSeq" id="WP_013388764.1">
    <property type="nucleotide sequence ID" value="NC_014633.1"/>
</dbReference>
<dbReference type="InterPro" id="IPR039697">
    <property type="entry name" value="Alcohol_dehydrogenase_Fe"/>
</dbReference>
<dbReference type="Pfam" id="PF00465">
    <property type="entry name" value="Fe-ADH"/>
    <property type="match status" value="1"/>
</dbReference>
<name>E3HDA5_ILYPC</name>
<evidence type="ECO:0000256" key="1">
    <source>
        <dbReference type="ARBA" id="ARBA00007358"/>
    </source>
</evidence>
<dbReference type="EMBL" id="CP002282">
    <property type="protein sequence ID" value="ADO84105.1"/>
    <property type="molecule type" value="Genomic_DNA"/>
</dbReference>
<accession>E3HDA5</accession>
<dbReference type="InterPro" id="IPR001670">
    <property type="entry name" value="ADH_Fe/GldA"/>
</dbReference>
<dbReference type="Proteomes" id="UP000006875">
    <property type="component" value="Plasmid pILYOP01"/>
</dbReference>
<comment type="similarity">
    <text evidence="1">Belongs to the iron-containing alcohol dehydrogenase family.</text>
</comment>
<keyword evidence="6" id="KW-0614">Plasmid</keyword>
<dbReference type="PANTHER" id="PTHR11496:SF102">
    <property type="entry name" value="ALCOHOL DEHYDROGENASE 4"/>
    <property type="match status" value="1"/>
</dbReference>
<dbReference type="OrthoDB" id="9815791at2"/>
<protein>
    <submittedName>
        <fullName evidence="6">Iron-containing alcohol dehydrogenase</fullName>
    </submittedName>
</protein>
<keyword evidence="2" id="KW-0560">Oxidoreductase</keyword>
<dbReference type="Gene3D" id="1.20.1090.10">
    <property type="entry name" value="Dehydroquinate synthase-like - alpha domain"/>
    <property type="match status" value="1"/>
</dbReference>
<geneLocation type="plasmid" evidence="6 7">
    <name>pILYOP01</name>
</geneLocation>
<dbReference type="AlphaFoldDB" id="E3HDA5"/>
<dbReference type="InterPro" id="IPR056798">
    <property type="entry name" value="ADH_Fe_C"/>
</dbReference>
<proteinExistence type="inferred from homology"/>
<keyword evidence="3" id="KW-0520">NAD</keyword>
<feature type="domain" description="Alcohol dehydrogenase iron-type/glycerol dehydrogenase GldA" evidence="4">
    <location>
        <begin position="21"/>
        <end position="158"/>
    </location>
</feature>
<evidence type="ECO:0000259" key="4">
    <source>
        <dbReference type="Pfam" id="PF00465"/>
    </source>
</evidence>
<gene>
    <name evidence="6" type="ordered locus">Ilyop_2345</name>
</gene>
<evidence type="ECO:0000313" key="7">
    <source>
        <dbReference type="Proteomes" id="UP000006875"/>
    </source>
</evidence>
<dbReference type="InterPro" id="IPR018211">
    <property type="entry name" value="ADH_Fe_CS"/>
</dbReference>
<dbReference type="PROSITE" id="PS00913">
    <property type="entry name" value="ADH_IRON_1"/>
    <property type="match status" value="1"/>
</dbReference>
<sequence>MGIFHVKTEIYSGIGVREVLEMDNLKKVIIITDPVMVKLGLVEIVEKTLEELKVNYDIFDEVEVDPTLESVKKGLEKVMKFAPDKMIALGGGSAIDSAKSIYYFMKKSGKEIPIIAIPTTSGTGSEVTSYAVITDKKKKVKIPIKDEDMIPEKAILDPVFTKTLPRVVVADGGIDALTHAIESYTCKSANFYTQTFALTAIVGIFKNILKVYNNIEDEDARVEMGKASCMAGIAFDRSGLGINHSIAHVIGGRFHKSHGRSNGVILPYVIKFNSSDKETAKRYWQISKRLGLPSETKEQGAESLAVAVEVLNKCLGIPSCLKEMEIGWEAYKKLIPEMAKTAMEDICTDGNIKKVSQGDMEEIFQKIY</sequence>
<evidence type="ECO:0000256" key="3">
    <source>
        <dbReference type="ARBA" id="ARBA00023027"/>
    </source>
</evidence>
<evidence type="ECO:0000259" key="5">
    <source>
        <dbReference type="Pfam" id="PF25137"/>
    </source>
</evidence>
<dbReference type="KEGG" id="ipo:Ilyop_2345"/>
<evidence type="ECO:0000313" key="6">
    <source>
        <dbReference type="EMBL" id="ADO84105.1"/>
    </source>
</evidence>
<dbReference type="GO" id="GO:0004022">
    <property type="term" value="F:alcohol dehydrogenase (NAD+) activity"/>
    <property type="evidence" value="ECO:0007669"/>
    <property type="project" value="TreeGrafter"/>
</dbReference>
<dbReference type="Gene3D" id="3.40.50.1970">
    <property type="match status" value="1"/>
</dbReference>
<feature type="domain" description="Fe-containing alcohol dehydrogenase-like C-terminal" evidence="5">
    <location>
        <begin position="170"/>
        <end position="368"/>
    </location>
</feature>
<dbReference type="SUPFAM" id="SSF56796">
    <property type="entry name" value="Dehydroquinate synthase-like"/>
    <property type="match status" value="1"/>
</dbReference>
<dbReference type="GO" id="GO:0046872">
    <property type="term" value="F:metal ion binding"/>
    <property type="evidence" value="ECO:0007669"/>
    <property type="project" value="InterPro"/>
</dbReference>
<evidence type="ECO:0000256" key="2">
    <source>
        <dbReference type="ARBA" id="ARBA00023002"/>
    </source>
</evidence>
<reference evidence="6 7" key="1">
    <citation type="journal article" date="2010" name="Stand. Genomic Sci.">
        <title>Complete genome sequence of Ilyobacter polytropus type strain (CuHbu1).</title>
        <authorList>
            <person name="Sikorski J."/>
            <person name="Chertkov O."/>
            <person name="Lapidus A."/>
            <person name="Nolan M."/>
            <person name="Lucas S."/>
            <person name="Del Rio T.G."/>
            <person name="Tice H."/>
            <person name="Cheng J.F."/>
            <person name="Tapia R."/>
            <person name="Han C."/>
            <person name="Goodwin L."/>
            <person name="Pitluck S."/>
            <person name="Liolios K."/>
            <person name="Ivanova N."/>
            <person name="Mavromatis K."/>
            <person name="Mikhailova N."/>
            <person name="Pati A."/>
            <person name="Chen A."/>
            <person name="Palaniappan K."/>
            <person name="Land M."/>
            <person name="Hauser L."/>
            <person name="Chang Y.J."/>
            <person name="Jeffries C.D."/>
            <person name="Brambilla E."/>
            <person name="Yasawong M."/>
            <person name="Rohde M."/>
            <person name="Pukall R."/>
            <person name="Spring S."/>
            <person name="Goker M."/>
            <person name="Woyke T."/>
            <person name="Bristow J."/>
            <person name="Eisen J.A."/>
            <person name="Markowitz V."/>
            <person name="Hugenholtz P."/>
            <person name="Kyrpides N.C."/>
            <person name="Klenk H.P."/>
        </authorList>
    </citation>
    <scope>NUCLEOTIDE SEQUENCE [LARGE SCALE GENOMIC DNA]</scope>
    <source>
        <strain evidence="7">ATCC 51220 / DSM 2926 / LMG 16218 / CuHBu1</strain>
        <plasmid evidence="7">pILYOP01</plasmid>
    </source>
</reference>
<dbReference type="FunFam" id="3.40.50.1970:FF:000003">
    <property type="entry name" value="Alcohol dehydrogenase, iron-containing"/>
    <property type="match status" value="1"/>
</dbReference>
<dbReference type="FunFam" id="1.20.1090.10:FF:000001">
    <property type="entry name" value="Aldehyde-alcohol dehydrogenase"/>
    <property type="match status" value="1"/>
</dbReference>